<gene>
    <name evidence="2" type="ORF">OJ996_08880</name>
</gene>
<comment type="caution">
    <text evidence="2">The sequence shown here is derived from an EMBL/GenBank/DDBJ whole genome shotgun (WGS) entry which is preliminary data.</text>
</comment>
<evidence type="ECO:0000313" key="2">
    <source>
        <dbReference type="EMBL" id="MCW1913687.1"/>
    </source>
</evidence>
<protein>
    <submittedName>
        <fullName evidence="2">MBL fold metallo-hydrolase</fullName>
    </submittedName>
</protein>
<evidence type="ECO:0000313" key="3">
    <source>
        <dbReference type="Proteomes" id="UP001165653"/>
    </source>
</evidence>
<dbReference type="Gene3D" id="3.60.15.10">
    <property type="entry name" value="Ribonuclease Z/Hydroxyacylglutathione hydrolase-like"/>
    <property type="match status" value="1"/>
</dbReference>
<dbReference type="EMBL" id="JAPDDR010000004">
    <property type="protein sequence ID" value="MCW1913687.1"/>
    <property type="molecule type" value="Genomic_DNA"/>
</dbReference>
<accession>A0ABT3G1H2</accession>
<dbReference type="PANTHER" id="PTHR42951">
    <property type="entry name" value="METALLO-BETA-LACTAMASE DOMAIN-CONTAINING"/>
    <property type="match status" value="1"/>
</dbReference>
<dbReference type="SMART" id="SM00849">
    <property type="entry name" value="Lactamase_B"/>
    <property type="match status" value="1"/>
</dbReference>
<dbReference type="InterPro" id="IPR036866">
    <property type="entry name" value="RibonucZ/Hydroxyglut_hydro"/>
</dbReference>
<dbReference type="Proteomes" id="UP001165653">
    <property type="component" value="Unassembled WGS sequence"/>
</dbReference>
<dbReference type="InterPro" id="IPR001279">
    <property type="entry name" value="Metallo-B-lactamas"/>
</dbReference>
<dbReference type="RefSeq" id="WP_264513189.1">
    <property type="nucleotide sequence ID" value="NZ_JAPDDR010000004.1"/>
</dbReference>
<keyword evidence="3" id="KW-1185">Reference proteome</keyword>
<dbReference type="InterPro" id="IPR050855">
    <property type="entry name" value="NDM-1-like"/>
</dbReference>
<proteinExistence type="predicted"/>
<dbReference type="SUPFAM" id="SSF56281">
    <property type="entry name" value="Metallo-hydrolase/oxidoreductase"/>
    <property type="match status" value="1"/>
</dbReference>
<dbReference type="PANTHER" id="PTHR42951:SF17">
    <property type="entry name" value="METALLO-BETA-LACTAMASE DOMAIN-CONTAINING PROTEIN"/>
    <property type="match status" value="1"/>
</dbReference>
<evidence type="ECO:0000259" key="1">
    <source>
        <dbReference type="SMART" id="SM00849"/>
    </source>
</evidence>
<organism evidence="2 3">
    <name type="scientific">Luteolibacter rhizosphaerae</name>
    <dbReference type="NCBI Taxonomy" id="2989719"/>
    <lineage>
        <taxon>Bacteria</taxon>
        <taxon>Pseudomonadati</taxon>
        <taxon>Verrucomicrobiota</taxon>
        <taxon>Verrucomicrobiia</taxon>
        <taxon>Verrucomicrobiales</taxon>
        <taxon>Verrucomicrobiaceae</taxon>
        <taxon>Luteolibacter</taxon>
    </lineage>
</organism>
<sequence length="229" mass="24661">MRCPGLIRVQAPGVSFHALRHDGGIVLVDCGFVGGVGLLARALRLAGWEHLPLTGIVLTHGHLDHILNVGRLAAATGAWIAAPRLDSAHYEGRAVYRGASRVTGVLESLGRPLLGFQAFAPDRWIDDGDEIEVWDGLRAIHLPGHTAGHMGYYCERHRLLFCADLFASYPGFSHLPPAIFNVDGAMVRASVVRALALDPVGVLPNHGDSVEPELHLSRLHALARRQGLA</sequence>
<reference evidence="2" key="1">
    <citation type="submission" date="2022-10" db="EMBL/GenBank/DDBJ databases">
        <title>Luteolibacter sp. GHJ8, whole genome shotgun sequencing project.</title>
        <authorList>
            <person name="Zhao G."/>
            <person name="Shen L."/>
        </authorList>
    </citation>
    <scope>NUCLEOTIDE SEQUENCE</scope>
    <source>
        <strain evidence="2">GHJ8</strain>
    </source>
</reference>
<name>A0ABT3G1H2_9BACT</name>
<feature type="domain" description="Metallo-beta-lactamase" evidence="1">
    <location>
        <begin position="13"/>
        <end position="206"/>
    </location>
</feature>
<dbReference type="Pfam" id="PF00753">
    <property type="entry name" value="Lactamase_B"/>
    <property type="match status" value="1"/>
</dbReference>